<dbReference type="PROSITE" id="PS51365">
    <property type="entry name" value="RENAL_DIPEPTIDASE_2"/>
    <property type="match status" value="1"/>
</dbReference>
<dbReference type="RefSeq" id="XP_018018728.1">
    <property type="nucleotide sequence ID" value="XM_018163239.2"/>
</dbReference>
<keyword evidence="1" id="KW-0336">GPI-anchor</keyword>
<gene>
    <name evidence="4" type="primary">LOC108675245</name>
</gene>
<comment type="subcellular location">
    <subcellularLocation>
        <location evidence="1">Membrane</location>
        <topology evidence="1">Lipid-anchor</topology>
        <topology evidence="1">GPI-anchor</topology>
    </subcellularLocation>
</comment>
<dbReference type="InterPro" id="IPR000180">
    <property type="entry name" value="Dipep_AS"/>
</dbReference>
<keyword evidence="1" id="KW-0645">Protease</keyword>
<reference evidence="4" key="1">
    <citation type="submission" date="2025-08" db="UniProtKB">
        <authorList>
            <consortium name="RefSeq"/>
        </authorList>
    </citation>
    <scope>IDENTIFICATION</scope>
    <source>
        <tissue evidence="4">Whole organism</tissue>
    </source>
</reference>
<dbReference type="Gene3D" id="3.20.20.140">
    <property type="entry name" value="Metal-dependent hydrolases"/>
    <property type="match status" value="1"/>
</dbReference>
<name>A0A8B7NY83_HYAAZ</name>
<accession>A0A8B7NY83</accession>
<dbReference type="Proteomes" id="UP000694843">
    <property type="component" value="Unplaced"/>
</dbReference>
<dbReference type="GO" id="GO:0006508">
    <property type="term" value="P:proteolysis"/>
    <property type="evidence" value="ECO:0007669"/>
    <property type="project" value="UniProtKB-KW"/>
</dbReference>
<keyword evidence="1" id="KW-0482">Metalloprotease</keyword>
<dbReference type="GO" id="GO:0046872">
    <property type="term" value="F:metal ion binding"/>
    <property type="evidence" value="ECO:0007669"/>
    <property type="project" value="UniProtKB-UniRule"/>
</dbReference>
<dbReference type="AlphaFoldDB" id="A0A8B7NY83"/>
<evidence type="ECO:0000256" key="1">
    <source>
        <dbReference type="RuleBase" id="RU341113"/>
    </source>
</evidence>
<comment type="similarity">
    <text evidence="1">Belongs to the metallo-dependent hydrolases superfamily. Peptidase M19 family.</text>
</comment>
<feature type="transmembrane region" description="Helical" evidence="2">
    <location>
        <begin position="110"/>
        <end position="133"/>
    </location>
</feature>
<dbReference type="EC" id="3.4.13.19" evidence="1"/>
<organism evidence="3 4">
    <name type="scientific">Hyalella azteca</name>
    <name type="common">Amphipod</name>
    <dbReference type="NCBI Taxonomy" id="294128"/>
    <lineage>
        <taxon>Eukaryota</taxon>
        <taxon>Metazoa</taxon>
        <taxon>Ecdysozoa</taxon>
        <taxon>Arthropoda</taxon>
        <taxon>Crustacea</taxon>
        <taxon>Multicrustacea</taxon>
        <taxon>Malacostraca</taxon>
        <taxon>Eumalacostraca</taxon>
        <taxon>Peracarida</taxon>
        <taxon>Amphipoda</taxon>
        <taxon>Senticaudata</taxon>
        <taxon>Talitrida</taxon>
        <taxon>Talitroidea</taxon>
        <taxon>Hyalellidae</taxon>
        <taxon>Hyalella</taxon>
    </lineage>
</organism>
<keyword evidence="1" id="KW-0325">Glycoprotein</keyword>
<dbReference type="KEGG" id="hazt:108675245"/>
<dbReference type="PANTHER" id="PTHR10443:SF12">
    <property type="entry name" value="DIPEPTIDASE"/>
    <property type="match status" value="1"/>
</dbReference>
<dbReference type="PANTHER" id="PTHR10443">
    <property type="entry name" value="MICROSOMAL DIPEPTIDASE"/>
    <property type="match status" value="1"/>
</dbReference>
<keyword evidence="1" id="KW-0224">Dipeptidase</keyword>
<keyword evidence="2" id="KW-1133">Transmembrane helix</keyword>
<evidence type="ECO:0000313" key="3">
    <source>
        <dbReference type="Proteomes" id="UP000694843"/>
    </source>
</evidence>
<comment type="catalytic activity">
    <reaction evidence="1">
        <text>an L-aminoacyl-L-amino acid + H2O = 2 an L-alpha-amino acid</text>
        <dbReference type="Rhea" id="RHEA:48940"/>
        <dbReference type="ChEBI" id="CHEBI:15377"/>
        <dbReference type="ChEBI" id="CHEBI:59869"/>
        <dbReference type="ChEBI" id="CHEBI:77460"/>
        <dbReference type="EC" id="3.4.13.19"/>
    </reaction>
</comment>
<keyword evidence="2" id="KW-0472">Membrane</keyword>
<dbReference type="Pfam" id="PF01244">
    <property type="entry name" value="Peptidase_M19"/>
    <property type="match status" value="1"/>
</dbReference>
<evidence type="ECO:0000313" key="4">
    <source>
        <dbReference type="RefSeq" id="XP_018018728.1"/>
    </source>
</evidence>
<dbReference type="FunFam" id="3.20.20.140:FF:000030">
    <property type="entry name" value="Dipeptidase"/>
    <property type="match status" value="1"/>
</dbReference>
<dbReference type="OMA" id="GRCYDEC"/>
<dbReference type="GO" id="GO:0098552">
    <property type="term" value="C:side of membrane"/>
    <property type="evidence" value="ECO:0007669"/>
    <property type="project" value="UniProtKB-KW"/>
</dbReference>
<keyword evidence="2" id="KW-0812">Transmembrane</keyword>
<dbReference type="PROSITE" id="PS00869">
    <property type="entry name" value="RENAL_DIPEPTIDASE_1"/>
    <property type="match status" value="1"/>
</dbReference>
<comment type="subunit">
    <text evidence="1">Homodimer; disulfide-linked.</text>
</comment>
<dbReference type="GeneID" id="108675245"/>
<dbReference type="SUPFAM" id="SSF51556">
    <property type="entry name" value="Metallo-dependent hydrolases"/>
    <property type="match status" value="1"/>
</dbReference>
<comment type="cofactor">
    <cofactor evidence="1">
        <name>Zn(2+)</name>
        <dbReference type="ChEBI" id="CHEBI:29105"/>
    </cofactor>
</comment>
<dbReference type="GO" id="GO:0070573">
    <property type="term" value="F:metallodipeptidase activity"/>
    <property type="evidence" value="ECO:0007669"/>
    <property type="project" value="InterPro"/>
</dbReference>
<dbReference type="InterPro" id="IPR032466">
    <property type="entry name" value="Metal_Hydrolase"/>
</dbReference>
<keyword evidence="1" id="KW-0862">Zinc</keyword>
<dbReference type="InterPro" id="IPR008257">
    <property type="entry name" value="Pept_M19"/>
</dbReference>
<keyword evidence="3" id="KW-1185">Reference proteome</keyword>
<dbReference type="OrthoDB" id="445695at2759"/>
<keyword evidence="1" id="KW-0449">Lipoprotein</keyword>
<protein>
    <recommendedName>
        <fullName evidence="1">Dipeptidase</fullName>
        <ecNumber evidence="1">3.4.13.19</ecNumber>
    </recommendedName>
</protein>
<evidence type="ECO:0000256" key="2">
    <source>
        <dbReference type="SAM" id="Phobius"/>
    </source>
</evidence>
<keyword evidence="1" id="KW-1015">Disulfide bond</keyword>
<keyword evidence="1" id="KW-0479">Metal-binding</keyword>
<sequence>MARVRAIVFRRNPDGVANSDLLTSDETMTERMYGRDMMQVMQARKLFEVFAPLSQDSTSPRQAMGLWNAACQPESGNEAVGRCMSARVRQLGCGTRHVSPTPGELSPKHWWLVGLVFLVAVTAGVGVGVPLALRGDPSHALAKRLATARSILTEAPLIDGHNDLPWNIRKFIHNQLEKLKLNESLKSVEPWSLSNWSHTDIPRLKEGMVGGQFWVAYTPCASQYLNSVQLTLEQIDLIKRVIRKYTDFMQLVTNSQEILKVFKQGKMASMVGIEGGHGIGNSLGSLRMMYELGVRYLTLTHTCNTPWATSSIVESSKNNKMDYVGVGLSEFGKKVVLEMNRLGMMVDLSHVSTQTMRDALATTQAPVIFSHSAARAICDNPRNVPDDVLRQIQLNRGIVMVSFYADHISCDGNANVSHVADHINHIRDVAGVDHIGIGADFDGINKTPQGLEDVSSYPNLIAELLRDPRWSVDDIKKLIGGNIIRVFSEVEKKRDELQAAGYQPQEEELHPEYLRGKSNCTYSFD</sequence>
<keyword evidence="1" id="KW-0378">Hydrolase</keyword>
<dbReference type="CDD" id="cd01301">
    <property type="entry name" value="rDP_like"/>
    <property type="match status" value="1"/>
</dbReference>
<proteinExistence type="inferred from homology"/>